<accession>A0AAN6X9X7</accession>
<reference evidence="2" key="1">
    <citation type="journal article" date="2023" name="Mol. Phylogenet. Evol.">
        <title>Genome-scale phylogeny and comparative genomics of the fungal order Sordariales.</title>
        <authorList>
            <person name="Hensen N."/>
            <person name="Bonometti L."/>
            <person name="Westerberg I."/>
            <person name="Brannstrom I.O."/>
            <person name="Guillou S."/>
            <person name="Cros-Aarteil S."/>
            <person name="Calhoun S."/>
            <person name="Haridas S."/>
            <person name="Kuo A."/>
            <person name="Mondo S."/>
            <person name="Pangilinan J."/>
            <person name="Riley R."/>
            <person name="LaButti K."/>
            <person name="Andreopoulos B."/>
            <person name="Lipzen A."/>
            <person name="Chen C."/>
            <person name="Yan M."/>
            <person name="Daum C."/>
            <person name="Ng V."/>
            <person name="Clum A."/>
            <person name="Steindorff A."/>
            <person name="Ohm R.A."/>
            <person name="Martin F."/>
            <person name="Silar P."/>
            <person name="Natvig D.O."/>
            <person name="Lalanne C."/>
            <person name="Gautier V."/>
            <person name="Ament-Velasquez S.L."/>
            <person name="Kruys A."/>
            <person name="Hutchinson M.I."/>
            <person name="Powell A.J."/>
            <person name="Barry K."/>
            <person name="Miller A.N."/>
            <person name="Grigoriev I.V."/>
            <person name="Debuchy R."/>
            <person name="Gladieux P."/>
            <person name="Hiltunen Thoren M."/>
            <person name="Johannesson H."/>
        </authorList>
    </citation>
    <scope>NUCLEOTIDE SEQUENCE</scope>
    <source>
        <strain evidence="2">CBS 315.58</strain>
    </source>
</reference>
<dbReference type="AlphaFoldDB" id="A0AAN6X9X7"/>
<feature type="compositionally biased region" description="Polar residues" evidence="1">
    <location>
        <begin position="1"/>
        <end position="17"/>
    </location>
</feature>
<evidence type="ECO:0000256" key="1">
    <source>
        <dbReference type="SAM" id="MobiDB-lite"/>
    </source>
</evidence>
<proteinExistence type="predicted"/>
<reference evidence="2" key="2">
    <citation type="submission" date="2023-05" db="EMBL/GenBank/DDBJ databases">
        <authorList>
            <consortium name="Lawrence Berkeley National Laboratory"/>
            <person name="Steindorff A."/>
            <person name="Hensen N."/>
            <person name="Bonometti L."/>
            <person name="Westerberg I."/>
            <person name="Brannstrom I.O."/>
            <person name="Guillou S."/>
            <person name="Cros-Aarteil S."/>
            <person name="Calhoun S."/>
            <person name="Haridas S."/>
            <person name="Kuo A."/>
            <person name="Mondo S."/>
            <person name="Pangilinan J."/>
            <person name="Riley R."/>
            <person name="Labutti K."/>
            <person name="Andreopoulos B."/>
            <person name="Lipzen A."/>
            <person name="Chen C."/>
            <person name="Yanf M."/>
            <person name="Daum C."/>
            <person name="Ng V."/>
            <person name="Clum A."/>
            <person name="Ohm R."/>
            <person name="Martin F."/>
            <person name="Silar P."/>
            <person name="Natvig D."/>
            <person name="Lalanne C."/>
            <person name="Gautier V."/>
            <person name="Ament-Velasquez S.L."/>
            <person name="Kruys A."/>
            <person name="Hutchinson M.I."/>
            <person name="Powell A.J."/>
            <person name="Barry K."/>
            <person name="Miller A.N."/>
            <person name="Grigoriev I.V."/>
            <person name="Debuchy R."/>
            <person name="Gladieux P."/>
            <person name="Thoren M.H."/>
            <person name="Johannesson H."/>
        </authorList>
    </citation>
    <scope>NUCLEOTIDE SEQUENCE</scope>
    <source>
        <strain evidence="2">CBS 315.58</strain>
    </source>
</reference>
<protein>
    <submittedName>
        <fullName evidence="2">Uncharacterized protein</fullName>
    </submittedName>
</protein>
<feature type="compositionally biased region" description="Basic and acidic residues" evidence="1">
    <location>
        <begin position="163"/>
        <end position="190"/>
    </location>
</feature>
<dbReference type="EMBL" id="MU863991">
    <property type="protein sequence ID" value="KAK4196168.1"/>
    <property type="molecule type" value="Genomic_DNA"/>
</dbReference>
<sequence>MIFSGNQEQTASPTTTGGAPCSKYPPRLDLEEDESDDNEYSFASGQSPLGHYSAASYFQAHDGAGSVENRANQYYLSHVGASFMSTMWAGATQAANQTDDQDKVQKAVDACSSRLRRDGETRDLTCRHGDGSWCERCAIRIEKNLGSSTPRVVPDISVLESPYRKDRRSEKAHFPRQEGDDLHPCVDSKQGEFQANPQGMGISGGIAETGEDQV</sequence>
<name>A0AAN6X9X7_9PEZI</name>
<dbReference type="Proteomes" id="UP001303160">
    <property type="component" value="Unassembled WGS sequence"/>
</dbReference>
<feature type="region of interest" description="Disordered" evidence="1">
    <location>
        <begin position="1"/>
        <end position="45"/>
    </location>
</feature>
<gene>
    <name evidence="2" type="ORF">QBC40DRAFT_287747</name>
</gene>
<feature type="compositionally biased region" description="Acidic residues" evidence="1">
    <location>
        <begin position="30"/>
        <end position="39"/>
    </location>
</feature>
<organism evidence="2 3">
    <name type="scientific">Triangularia verruculosa</name>
    <dbReference type="NCBI Taxonomy" id="2587418"/>
    <lineage>
        <taxon>Eukaryota</taxon>
        <taxon>Fungi</taxon>
        <taxon>Dikarya</taxon>
        <taxon>Ascomycota</taxon>
        <taxon>Pezizomycotina</taxon>
        <taxon>Sordariomycetes</taxon>
        <taxon>Sordariomycetidae</taxon>
        <taxon>Sordariales</taxon>
        <taxon>Podosporaceae</taxon>
        <taxon>Triangularia</taxon>
    </lineage>
</organism>
<keyword evidence="3" id="KW-1185">Reference proteome</keyword>
<feature type="region of interest" description="Disordered" evidence="1">
    <location>
        <begin position="163"/>
        <end position="214"/>
    </location>
</feature>
<evidence type="ECO:0000313" key="3">
    <source>
        <dbReference type="Proteomes" id="UP001303160"/>
    </source>
</evidence>
<evidence type="ECO:0000313" key="2">
    <source>
        <dbReference type="EMBL" id="KAK4196168.1"/>
    </source>
</evidence>
<comment type="caution">
    <text evidence="2">The sequence shown here is derived from an EMBL/GenBank/DDBJ whole genome shotgun (WGS) entry which is preliminary data.</text>
</comment>